<dbReference type="SUPFAM" id="SSF56507">
    <property type="entry name" value="Methionine synthase activation domain-like"/>
    <property type="match status" value="1"/>
</dbReference>
<sequence length="238" mass="27139">MPAMRIGTPVFFNNIPFEIEERQILREMRIPRKAFLKELDEPGLAKQIEKAIGEGYRLIQGKGVYRTLALTGIEEKRVLTHESRTLFVGEKMVKLLRYCDFATLLVATIGPGLENRVDALAQDEPAYSFFLERVGAWMADYMGIVVDRTIEKEARRFGYGRTFRFGVGYGDWPLSTQKEVMELTQAHRIGVSLTESFIMVPRLSVSAVIGWERTLDVPDKKAFHTNDTADQQENEDDA</sequence>
<protein>
    <recommendedName>
        <fullName evidence="1">AdoMet activation domain-containing protein</fullName>
    </recommendedName>
</protein>
<dbReference type="InterPro" id="IPR004223">
    <property type="entry name" value="VitB12-dep_Met_synth_activ_dom"/>
</dbReference>
<dbReference type="Gene3D" id="3.40.109.40">
    <property type="match status" value="1"/>
</dbReference>
<reference evidence="2" key="1">
    <citation type="journal article" date="2020" name="mSystems">
        <title>Genome- and Community-Level Interaction Insights into Carbon Utilization and Element Cycling Functions of Hydrothermarchaeota in Hydrothermal Sediment.</title>
        <authorList>
            <person name="Zhou Z."/>
            <person name="Liu Y."/>
            <person name="Xu W."/>
            <person name="Pan J."/>
            <person name="Luo Z.H."/>
            <person name="Li M."/>
        </authorList>
    </citation>
    <scope>NUCLEOTIDE SEQUENCE [LARGE SCALE GENOMIC DNA]</scope>
    <source>
        <strain evidence="2">SpSt-902</strain>
    </source>
</reference>
<feature type="domain" description="AdoMet activation" evidence="1">
    <location>
        <begin position="161"/>
        <end position="210"/>
    </location>
</feature>
<evidence type="ECO:0000259" key="1">
    <source>
        <dbReference type="Pfam" id="PF02965"/>
    </source>
</evidence>
<dbReference type="EMBL" id="DTMM01000018">
    <property type="protein sequence ID" value="HFT92507.1"/>
    <property type="molecule type" value="Genomic_DNA"/>
</dbReference>
<comment type="caution">
    <text evidence="2">The sequence shown here is derived from an EMBL/GenBank/DDBJ whole genome shotgun (WGS) entry which is preliminary data.</text>
</comment>
<gene>
    <name evidence="2" type="ORF">ENX03_00930</name>
</gene>
<name>A0A7C3LSF3_9BACT</name>
<organism evidence="2">
    <name type="scientific">Leptospirillum ferriphilum</name>
    <dbReference type="NCBI Taxonomy" id="178606"/>
    <lineage>
        <taxon>Bacteria</taxon>
        <taxon>Pseudomonadati</taxon>
        <taxon>Nitrospirota</taxon>
        <taxon>Nitrospiria</taxon>
        <taxon>Nitrospirales</taxon>
        <taxon>Nitrospiraceae</taxon>
        <taxon>Leptospirillum</taxon>
    </lineage>
</organism>
<proteinExistence type="predicted"/>
<dbReference type="InterPro" id="IPR037010">
    <property type="entry name" value="VitB12-dep_Met_synth_activ_sf"/>
</dbReference>
<evidence type="ECO:0000313" key="2">
    <source>
        <dbReference type="EMBL" id="HFT92507.1"/>
    </source>
</evidence>
<accession>A0A7C3LSF3</accession>
<dbReference type="Pfam" id="PF02965">
    <property type="entry name" value="Met_synt_B12"/>
    <property type="match status" value="1"/>
</dbReference>
<dbReference type="AlphaFoldDB" id="A0A7C3LSF3"/>
<dbReference type="GO" id="GO:0008705">
    <property type="term" value="F:methionine synthase activity"/>
    <property type="evidence" value="ECO:0007669"/>
    <property type="project" value="InterPro"/>
</dbReference>